<reference evidence="8" key="1">
    <citation type="submission" date="2021-01" db="EMBL/GenBank/DDBJ databases">
        <title>Whole genome shotgun sequence of Planotetraspora silvatica NBRC 100141.</title>
        <authorList>
            <person name="Komaki H."/>
            <person name="Tamura T."/>
        </authorList>
    </citation>
    <scope>NUCLEOTIDE SEQUENCE</scope>
    <source>
        <strain evidence="8">NBRC 100141</strain>
    </source>
</reference>
<dbReference type="Gene3D" id="2.60.40.2880">
    <property type="entry name" value="MmpS1-5, C-terminal soluble domain"/>
    <property type="match status" value="1"/>
</dbReference>
<sequence>MTHTLCRPDVASPHPLESDVTEQPPYGQPARPPQPSRTNGLAVASLVLGLTGFVTGGCTGGGPAHGDHEVTFEVTGSGGAKTARYLSYSVGFGTTQQSDVPLPFSTTASAEDDVHALSLLMQSDDTEGTITCRIKMDGKIVGEEKANSFGSCQVEVDGLGD</sequence>
<accession>A0A8J3XQU3</accession>
<protein>
    <recommendedName>
        <fullName evidence="10">MmpS family membrane protein</fullName>
    </recommendedName>
</protein>
<dbReference type="AlphaFoldDB" id="A0A8J3XQU3"/>
<organism evidence="8 9">
    <name type="scientific">Planotetraspora silvatica</name>
    <dbReference type="NCBI Taxonomy" id="234614"/>
    <lineage>
        <taxon>Bacteria</taxon>
        <taxon>Bacillati</taxon>
        <taxon>Actinomycetota</taxon>
        <taxon>Actinomycetes</taxon>
        <taxon>Streptosporangiales</taxon>
        <taxon>Streptosporangiaceae</taxon>
        <taxon>Planotetraspora</taxon>
    </lineage>
</organism>
<dbReference type="InterPro" id="IPR008693">
    <property type="entry name" value="MmpS"/>
</dbReference>
<gene>
    <name evidence="8" type="ORF">Psi02_51950</name>
</gene>
<evidence type="ECO:0000256" key="1">
    <source>
        <dbReference type="ARBA" id="ARBA00004236"/>
    </source>
</evidence>
<comment type="caution">
    <text evidence="8">The sequence shown here is derived from an EMBL/GenBank/DDBJ whole genome shotgun (WGS) entry which is preliminary data.</text>
</comment>
<comment type="similarity">
    <text evidence="2">Belongs to the MmpS family.</text>
</comment>
<evidence type="ECO:0000256" key="2">
    <source>
        <dbReference type="ARBA" id="ARBA00007531"/>
    </source>
</evidence>
<feature type="region of interest" description="Disordered" evidence="7">
    <location>
        <begin position="1"/>
        <end position="38"/>
    </location>
</feature>
<evidence type="ECO:0000256" key="3">
    <source>
        <dbReference type="ARBA" id="ARBA00022475"/>
    </source>
</evidence>
<keyword evidence="4" id="KW-0812">Transmembrane</keyword>
<evidence type="ECO:0000313" key="8">
    <source>
        <dbReference type="EMBL" id="GII48771.1"/>
    </source>
</evidence>
<dbReference type="InterPro" id="IPR038468">
    <property type="entry name" value="MmpS_C"/>
</dbReference>
<dbReference type="Proteomes" id="UP000644610">
    <property type="component" value="Unassembled WGS sequence"/>
</dbReference>
<evidence type="ECO:0000256" key="6">
    <source>
        <dbReference type="ARBA" id="ARBA00023136"/>
    </source>
</evidence>
<dbReference type="GO" id="GO:0005886">
    <property type="term" value="C:plasma membrane"/>
    <property type="evidence" value="ECO:0007669"/>
    <property type="project" value="UniProtKB-SubCell"/>
</dbReference>
<evidence type="ECO:0008006" key="10">
    <source>
        <dbReference type="Google" id="ProtNLM"/>
    </source>
</evidence>
<dbReference type="Pfam" id="PF05423">
    <property type="entry name" value="Mycobact_memb"/>
    <property type="match status" value="1"/>
</dbReference>
<proteinExistence type="inferred from homology"/>
<evidence type="ECO:0000256" key="5">
    <source>
        <dbReference type="ARBA" id="ARBA00022989"/>
    </source>
</evidence>
<keyword evidence="5" id="KW-1133">Transmembrane helix</keyword>
<comment type="subcellular location">
    <subcellularLocation>
        <location evidence="1">Cell membrane</location>
    </subcellularLocation>
</comment>
<evidence type="ECO:0000313" key="9">
    <source>
        <dbReference type="Proteomes" id="UP000644610"/>
    </source>
</evidence>
<feature type="compositionally biased region" description="Pro residues" evidence="7">
    <location>
        <begin position="26"/>
        <end position="35"/>
    </location>
</feature>
<keyword evidence="3" id="KW-1003">Cell membrane</keyword>
<keyword evidence="6" id="KW-0472">Membrane</keyword>
<evidence type="ECO:0000256" key="7">
    <source>
        <dbReference type="SAM" id="MobiDB-lite"/>
    </source>
</evidence>
<name>A0A8J3XQU3_9ACTN</name>
<dbReference type="EMBL" id="BOOQ01000035">
    <property type="protein sequence ID" value="GII48771.1"/>
    <property type="molecule type" value="Genomic_DNA"/>
</dbReference>
<keyword evidence="9" id="KW-1185">Reference proteome</keyword>
<evidence type="ECO:0000256" key="4">
    <source>
        <dbReference type="ARBA" id="ARBA00022692"/>
    </source>
</evidence>